<keyword evidence="13" id="KW-1185">Reference proteome</keyword>
<dbReference type="InterPro" id="IPR001789">
    <property type="entry name" value="Sig_transdc_resp-reg_receiver"/>
</dbReference>
<comment type="caution">
    <text evidence="12">The sequence shown here is derived from an EMBL/GenBank/DDBJ whole genome shotgun (WGS) entry which is preliminary data.</text>
</comment>
<protein>
    <submittedName>
        <fullName evidence="12">Response regulator</fullName>
    </submittedName>
</protein>
<dbReference type="Gene3D" id="1.10.10.10">
    <property type="entry name" value="Winged helix-like DNA-binding domain superfamily/Winged helix DNA-binding domain"/>
    <property type="match status" value="1"/>
</dbReference>
<evidence type="ECO:0000313" key="13">
    <source>
        <dbReference type="Proteomes" id="UP000308430"/>
    </source>
</evidence>
<evidence type="ECO:0000256" key="4">
    <source>
        <dbReference type="ARBA" id="ARBA00023012"/>
    </source>
</evidence>
<dbReference type="PROSITE" id="PS51755">
    <property type="entry name" value="OMPR_PHOB"/>
    <property type="match status" value="1"/>
</dbReference>
<keyword evidence="4" id="KW-0902">Two-component regulatory system</keyword>
<organism evidence="12 13">
    <name type="scientific">Pseudothauera nasutitermitis</name>
    <dbReference type="NCBI Taxonomy" id="2565930"/>
    <lineage>
        <taxon>Bacteria</taxon>
        <taxon>Pseudomonadati</taxon>
        <taxon>Pseudomonadota</taxon>
        <taxon>Betaproteobacteria</taxon>
        <taxon>Rhodocyclales</taxon>
        <taxon>Zoogloeaceae</taxon>
        <taxon>Pseudothauera</taxon>
    </lineage>
</organism>
<evidence type="ECO:0000256" key="6">
    <source>
        <dbReference type="ARBA" id="ARBA00023125"/>
    </source>
</evidence>
<dbReference type="SMART" id="SM00862">
    <property type="entry name" value="Trans_reg_C"/>
    <property type="match status" value="1"/>
</dbReference>
<dbReference type="SMART" id="SM00448">
    <property type="entry name" value="REC"/>
    <property type="match status" value="1"/>
</dbReference>
<dbReference type="GO" id="GO:0005829">
    <property type="term" value="C:cytosol"/>
    <property type="evidence" value="ECO:0007669"/>
    <property type="project" value="TreeGrafter"/>
</dbReference>
<keyword evidence="7" id="KW-0804">Transcription</keyword>
<feature type="domain" description="OmpR/PhoB-type" evidence="11">
    <location>
        <begin position="147"/>
        <end position="248"/>
    </location>
</feature>
<evidence type="ECO:0000256" key="1">
    <source>
        <dbReference type="ARBA" id="ARBA00004496"/>
    </source>
</evidence>
<evidence type="ECO:0000256" key="7">
    <source>
        <dbReference type="ARBA" id="ARBA00023163"/>
    </source>
</evidence>
<dbReference type="Pfam" id="PF00072">
    <property type="entry name" value="Response_reg"/>
    <property type="match status" value="1"/>
</dbReference>
<evidence type="ECO:0000256" key="5">
    <source>
        <dbReference type="ARBA" id="ARBA00023015"/>
    </source>
</evidence>
<dbReference type="CDD" id="cd00383">
    <property type="entry name" value="trans_reg_C"/>
    <property type="match status" value="1"/>
</dbReference>
<feature type="DNA-binding region" description="OmpR/PhoB-type" evidence="9">
    <location>
        <begin position="147"/>
        <end position="248"/>
    </location>
</feature>
<dbReference type="FunFam" id="3.40.50.2300:FF:000001">
    <property type="entry name" value="DNA-binding response regulator PhoB"/>
    <property type="match status" value="1"/>
</dbReference>
<dbReference type="FunFam" id="1.10.10.10:FF:000099">
    <property type="entry name" value="Two-component system response regulator TorR"/>
    <property type="match status" value="1"/>
</dbReference>
<reference evidence="12 13" key="1">
    <citation type="submission" date="2019-04" db="EMBL/GenBank/DDBJ databases">
        <title>Azoarcus nasutitermitis sp. nov. isolated from termite nest.</title>
        <authorList>
            <person name="Lin S.-Y."/>
            <person name="Hameed A."/>
            <person name="Hsu Y.-H."/>
            <person name="Young C.-C."/>
        </authorList>
    </citation>
    <scope>NUCLEOTIDE SEQUENCE [LARGE SCALE GENOMIC DNA]</scope>
    <source>
        <strain evidence="12 13">CC-YHH838</strain>
    </source>
</reference>
<name>A0A4S4B407_9RHOO</name>
<dbReference type="Proteomes" id="UP000308430">
    <property type="component" value="Unassembled WGS sequence"/>
</dbReference>
<dbReference type="RefSeq" id="WP_136346811.1">
    <property type="nucleotide sequence ID" value="NZ_SSOC01000001.1"/>
</dbReference>
<evidence type="ECO:0000259" key="10">
    <source>
        <dbReference type="PROSITE" id="PS50110"/>
    </source>
</evidence>
<gene>
    <name evidence="12" type="ORF">E6C76_03285</name>
</gene>
<evidence type="ECO:0000313" key="12">
    <source>
        <dbReference type="EMBL" id="THF67402.1"/>
    </source>
</evidence>
<dbReference type="PANTHER" id="PTHR48111:SF4">
    <property type="entry name" value="DNA-BINDING DUAL TRANSCRIPTIONAL REGULATOR OMPR"/>
    <property type="match status" value="1"/>
</dbReference>
<comment type="subcellular location">
    <subcellularLocation>
        <location evidence="1">Cytoplasm</location>
    </subcellularLocation>
</comment>
<evidence type="ECO:0000256" key="9">
    <source>
        <dbReference type="PROSITE-ProRule" id="PRU01091"/>
    </source>
</evidence>
<dbReference type="Gene3D" id="6.10.250.690">
    <property type="match status" value="1"/>
</dbReference>
<dbReference type="InterPro" id="IPR016032">
    <property type="entry name" value="Sig_transdc_resp-reg_C-effctor"/>
</dbReference>
<dbReference type="GO" id="GO:0006355">
    <property type="term" value="P:regulation of DNA-templated transcription"/>
    <property type="evidence" value="ECO:0007669"/>
    <property type="project" value="InterPro"/>
</dbReference>
<feature type="modified residue" description="4-aspartylphosphate" evidence="8">
    <location>
        <position position="55"/>
    </location>
</feature>
<dbReference type="Pfam" id="PF00486">
    <property type="entry name" value="Trans_reg_C"/>
    <property type="match status" value="1"/>
</dbReference>
<accession>A0A4S4B407</accession>
<dbReference type="AlphaFoldDB" id="A0A4S4B407"/>
<dbReference type="GO" id="GO:0000976">
    <property type="term" value="F:transcription cis-regulatory region binding"/>
    <property type="evidence" value="ECO:0007669"/>
    <property type="project" value="TreeGrafter"/>
</dbReference>
<dbReference type="InterPro" id="IPR039420">
    <property type="entry name" value="WalR-like"/>
</dbReference>
<dbReference type="OrthoDB" id="5295288at2"/>
<dbReference type="SUPFAM" id="SSF52172">
    <property type="entry name" value="CheY-like"/>
    <property type="match status" value="1"/>
</dbReference>
<dbReference type="SUPFAM" id="SSF46894">
    <property type="entry name" value="C-terminal effector domain of the bipartite response regulators"/>
    <property type="match status" value="1"/>
</dbReference>
<evidence type="ECO:0000256" key="2">
    <source>
        <dbReference type="ARBA" id="ARBA00022490"/>
    </source>
</evidence>
<keyword evidence="6 9" id="KW-0238">DNA-binding</keyword>
<keyword evidence="5" id="KW-0805">Transcription regulation</keyword>
<dbReference type="InterPro" id="IPR011006">
    <property type="entry name" value="CheY-like_superfamily"/>
</dbReference>
<dbReference type="EMBL" id="SSOC01000001">
    <property type="protein sequence ID" value="THF67402.1"/>
    <property type="molecule type" value="Genomic_DNA"/>
</dbReference>
<dbReference type="InterPro" id="IPR036388">
    <property type="entry name" value="WH-like_DNA-bd_sf"/>
</dbReference>
<evidence type="ECO:0000256" key="3">
    <source>
        <dbReference type="ARBA" id="ARBA00022553"/>
    </source>
</evidence>
<sequence length="255" mass="28267">MTHSGKILIVDDHPDIRESLTEYLHNYGFAVTSAADGVEMRSLLGSTRFDLIVLDVMLPGEDGLSLCRYVSECHRIPVILLTAMSEQDDRIVGLEIGADDYVVKPFSPRELVARIKIVLRRTRMAAVGTSTAEQLPRTRETGESSARVCYVFEGWKLDMRRRKLCNKEGEIMALSTGELRILSVLVEHPNVVLSRNRLLDLTGRGIGIGVFDRSIDTLISRLRKKLEVDPAAPALIQTVYGEGYVFAANVAVVPA</sequence>
<dbReference type="InterPro" id="IPR001867">
    <property type="entry name" value="OmpR/PhoB-type_DNA-bd"/>
</dbReference>
<dbReference type="GO" id="GO:0032993">
    <property type="term" value="C:protein-DNA complex"/>
    <property type="evidence" value="ECO:0007669"/>
    <property type="project" value="TreeGrafter"/>
</dbReference>
<evidence type="ECO:0000256" key="8">
    <source>
        <dbReference type="PROSITE-ProRule" id="PRU00169"/>
    </source>
</evidence>
<keyword evidence="2" id="KW-0963">Cytoplasm</keyword>
<evidence type="ECO:0000259" key="11">
    <source>
        <dbReference type="PROSITE" id="PS51755"/>
    </source>
</evidence>
<keyword evidence="3 8" id="KW-0597">Phosphoprotein</keyword>
<feature type="domain" description="Response regulatory" evidence="10">
    <location>
        <begin position="6"/>
        <end position="119"/>
    </location>
</feature>
<dbReference type="PROSITE" id="PS50110">
    <property type="entry name" value="RESPONSE_REGULATORY"/>
    <property type="match status" value="1"/>
</dbReference>
<dbReference type="PANTHER" id="PTHR48111">
    <property type="entry name" value="REGULATOR OF RPOS"/>
    <property type="match status" value="1"/>
</dbReference>
<dbReference type="Gene3D" id="3.40.50.2300">
    <property type="match status" value="1"/>
</dbReference>
<proteinExistence type="predicted"/>
<dbReference type="GO" id="GO:0000156">
    <property type="term" value="F:phosphorelay response regulator activity"/>
    <property type="evidence" value="ECO:0007669"/>
    <property type="project" value="TreeGrafter"/>
</dbReference>